<evidence type="ECO:0000313" key="2">
    <source>
        <dbReference type="Proteomes" id="UP001153332"/>
    </source>
</evidence>
<sequence>MGNILSTLSGADPLAKDQFDKKIAEQEQRAATLQEEADALRKKIAALSPHGPRSSPQQLKKSPATGTLPSGIMSSQPGNPPLNFDSPSAAAALGGLGLDINLDNISVGGLVGGANRSDEDDRKKRMDAVIAALWAFDTGRVSNDGLERLAVHLGLECLWEPAGTGSENDNNKVLIMAGRTMFVEASIKNHVVYHTSLSFSEPSPRLEKHVEKASAILFKDLALGPGESQLTKKLSKFRVNLERLATLDKLSVTPGLNCHEAVAGIWESLERLHRWDVQKLREDPALSDRTEENLRVSALCTLHGCPLMHARDRVGLTLDYWKQYRKFKSTTIEGGKGNTWGILIDCASANDMNMVYTPVRVSDKWLGPSVVKANPTDEEVMSATGPILDWLEPPNTLLPPTEENKPETGLDMNVLSAPKSVDVVFMATFNPPVVVTHGVAMEIYKISAFNAPLSSSTFDNLLFPVSEGANYDPSEPRVLKTMRTVPVFLDVHNGQTEPELKSHSNTLLVDKPVYGQVVTHVPISHPKELIMMLPMLRQYAFLSLLLSNSFESREEAPPTPKPNMTNELTSPPRISGREFEDFMSENKVGNSPERLKVDVVLTAHPIPRLQLVFPFRQTTAMINLEIQLDGKVHIVSDNIFSESESEDSQSKGKGKLLTRQQFAEKLEVCENLGIWVEFIKHKLE</sequence>
<dbReference type="Proteomes" id="UP001153332">
    <property type="component" value="Unassembled WGS sequence"/>
</dbReference>
<comment type="caution">
    <text evidence="1">The sequence shown here is derived from an EMBL/GenBank/DDBJ whole genome shotgun (WGS) entry which is preliminary data.</text>
</comment>
<accession>A0ACC2JT93</accession>
<organism evidence="1 2">
    <name type="scientific">Lasiodiplodia mahajangana</name>
    <dbReference type="NCBI Taxonomy" id="1108764"/>
    <lineage>
        <taxon>Eukaryota</taxon>
        <taxon>Fungi</taxon>
        <taxon>Dikarya</taxon>
        <taxon>Ascomycota</taxon>
        <taxon>Pezizomycotina</taxon>
        <taxon>Dothideomycetes</taxon>
        <taxon>Dothideomycetes incertae sedis</taxon>
        <taxon>Botryosphaeriales</taxon>
        <taxon>Botryosphaeriaceae</taxon>
        <taxon>Lasiodiplodia</taxon>
    </lineage>
</organism>
<evidence type="ECO:0000313" key="1">
    <source>
        <dbReference type="EMBL" id="KAJ8130729.1"/>
    </source>
</evidence>
<gene>
    <name evidence="1" type="ORF">O1611_g2899</name>
</gene>
<dbReference type="EMBL" id="JAPUUL010000436">
    <property type="protein sequence ID" value="KAJ8130729.1"/>
    <property type="molecule type" value="Genomic_DNA"/>
</dbReference>
<proteinExistence type="predicted"/>
<keyword evidence="2" id="KW-1185">Reference proteome</keyword>
<reference evidence="1" key="1">
    <citation type="submission" date="2022-12" db="EMBL/GenBank/DDBJ databases">
        <title>Genome Sequence of Lasiodiplodia mahajangana.</title>
        <authorList>
            <person name="Buettner E."/>
        </authorList>
    </citation>
    <scope>NUCLEOTIDE SEQUENCE</scope>
    <source>
        <strain evidence="1">VT137</strain>
    </source>
</reference>
<protein>
    <submittedName>
        <fullName evidence="1">Uncharacterized protein</fullName>
    </submittedName>
</protein>
<name>A0ACC2JT93_9PEZI</name>